<dbReference type="Proteomes" id="UP000054851">
    <property type="component" value="Unassembled WGS sequence"/>
</dbReference>
<dbReference type="SUPFAM" id="SSF161098">
    <property type="entry name" value="MetI-like"/>
    <property type="match status" value="1"/>
</dbReference>
<evidence type="ECO:0000313" key="10">
    <source>
        <dbReference type="Proteomes" id="UP000054851"/>
    </source>
</evidence>
<protein>
    <submittedName>
        <fullName evidence="9">Mannitol ABC transporter permease</fullName>
    </submittedName>
</protein>
<keyword evidence="3" id="KW-1003">Cell membrane</keyword>
<dbReference type="PANTHER" id="PTHR43005">
    <property type="entry name" value="BLR7065 PROTEIN"/>
    <property type="match status" value="1"/>
</dbReference>
<dbReference type="PANTHER" id="PTHR43005:SF2">
    <property type="entry name" value="INTEGRAL MEMBRANE SUGAR TRANSPORT PROTEIN"/>
    <property type="match status" value="1"/>
</dbReference>
<reference evidence="9" key="1">
    <citation type="submission" date="2016-01" db="EMBL/GenBank/DDBJ databases">
        <authorList>
            <person name="Peeters C."/>
        </authorList>
    </citation>
    <scope>NUCLEOTIDE SEQUENCE</scope>
    <source>
        <strain evidence="9">LMG 29322</strain>
    </source>
</reference>
<accession>A0A158A0D7</accession>
<dbReference type="AlphaFoldDB" id="A0A158A0D7"/>
<evidence type="ECO:0000256" key="4">
    <source>
        <dbReference type="ARBA" id="ARBA00022692"/>
    </source>
</evidence>
<comment type="caution">
    <text evidence="9">The sequence shown here is derived from an EMBL/GenBank/DDBJ whole genome shotgun (WGS) entry which is preliminary data.</text>
</comment>
<dbReference type="Pfam" id="PF00528">
    <property type="entry name" value="BPD_transp_1"/>
    <property type="match status" value="1"/>
</dbReference>
<evidence type="ECO:0000256" key="7">
    <source>
        <dbReference type="RuleBase" id="RU363032"/>
    </source>
</evidence>
<comment type="subcellular location">
    <subcellularLocation>
        <location evidence="1 7">Cell membrane</location>
        <topology evidence="1 7">Multi-pass membrane protein</topology>
    </subcellularLocation>
</comment>
<dbReference type="OrthoDB" id="5812615at2"/>
<feature type="transmembrane region" description="Helical" evidence="7">
    <location>
        <begin position="30"/>
        <end position="55"/>
    </location>
</feature>
<dbReference type="EMBL" id="FCOA02000003">
    <property type="protein sequence ID" value="SAK51272.1"/>
    <property type="molecule type" value="Genomic_DNA"/>
</dbReference>
<dbReference type="InterPro" id="IPR000515">
    <property type="entry name" value="MetI-like"/>
</dbReference>
<keyword evidence="4 7" id="KW-0812">Transmembrane</keyword>
<dbReference type="STRING" id="1777140.AWB79_01765"/>
<feature type="transmembrane region" description="Helical" evidence="7">
    <location>
        <begin position="87"/>
        <end position="112"/>
    </location>
</feature>
<evidence type="ECO:0000256" key="1">
    <source>
        <dbReference type="ARBA" id="ARBA00004651"/>
    </source>
</evidence>
<evidence type="ECO:0000256" key="5">
    <source>
        <dbReference type="ARBA" id="ARBA00022989"/>
    </source>
</evidence>
<feature type="transmembrane region" description="Helical" evidence="7">
    <location>
        <begin position="124"/>
        <end position="153"/>
    </location>
</feature>
<comment type="similarity">
    <text evidence="7">Belongs to the binding-protein-dependent transport system permease family.</text>
</comment>
<name>A0A158A0D7_9BURK</name>
<evidence type="ECO:0000313" key="9">
    <source>
        <dbReference type="EMBL" id="SAK51272.1"/>
    </source>
</evidence>
<dbReference type="PROSITE" id="PS50928">
    <property type="entry name" value="ABC_TM1"/>
    <property type="match status" value="1"/>
</dbReference>
<proteinExistence type="inferred from homology"/>
<keyword evidence="6 7" id="KW-0472">Membrane</keyword>
<dbReference type="GO" id="GO:0055085">
    <property type="term" value="P:transmembrane transport"/>
    <property type="evidence" value="ECO:0007669"/>
    <property type="project" value="InterPro"/>
</dbReference>
<evidence type="ECO:0000256" key="2">
    <source>
        <dbReference type="ARBA" id="ARBA00022448"/>
    </source>
</evidence>
<gene>
    <name evidence="9" type="ORF">AWB79_01765</name>
</gene>
<dbReference type="Gene3D" id="1.10.3720.10">
    <property type="entry name" value="MetI-like"/>
    <property type="match status" value="1"/>
</dbReference>
<feature type="transmembrane region" description="Helical" evidence="7">
    <location>
        <begin position="277"/>
        <end position="299"/>
    </location>
</feature>
<sequence>MTQLNPPITDHHLEESAAARDKRRAKSVRWLIMPSTGLLFLWMAIPLAMTIWFSFSRYNLLNPDVKGFAGLDNFEFLVTDPAFGPSIAHTLTLILSVLAITVVGGVLLAVLFDRKFFGQGIARLLVIAPFFVMPTVSALIWKNMILHPVYGLIAQLMRSMGMQPIDWFAEYPLFAVIVIVAWQWLPFAFLILFTAIQSLDQEQKEAARIDGAGPFAMFFFITLPHLKRAIAVVVMMETIFLLSIFAEIYTTTGGGPGTATTNLSYLIYALGLQQFDVGLASAGGILAVILANIVAFFLVRMLAKNLKGEYEA</sequence>
<organism evidence="9 10">
    <name type="scientific">Caballeronia hypogeia</name>
    <dbReference type="NCBI Taxonomy" id="1777140"/>
    <lineage>
        <taxon>Bacteria</taxon>
        <taxon>Pseudomonadati</taxon>
        <taxon>Pseudomonadota</taxon>
        <taxon>Betaproteobacteria</taxon>
        <taxon>Burkholderiales</taxon>
        <taxon>Burkholderiaceae</taxon>
        <taxon>Caballeronia</taxon>
    </lineage>
</organism>
<feature type="transmembrane region" description="Helical" evidence="7">
    <location>
        <begin position="173"/>
        <end position="196"/>
    </location>
</feature>
<evidence type="ECO:0000259" key="8">
    <source>
        <dbReference type="PROSITE" id="PS50928"/>
    </source>
</evidence>
<feature type="domain" description="ABC transmembrane type-1" evidence="8">
    <location>
        <begin position="87"/>
        <end position="298"/>
    </location>
</feature>
<evidence type="ECO:0000256" key="3">
    <source>
        <dbReference type="ARBA" id="ARBA00022475"/>
    </source>
</evidence>
<feature type="transmembrane region" description="Helical" evidence="7">
    <location>
        <begin position="229"/>
        <end position="249"/>
    </location>
</feature>
<dbReference type="GO" id="GO:0005886">
    <property type="term" value="C:plasma membrane"/>
    <property type="evidence" value="ECO:0007669"/>
    <property type="project" value="UniProtKB-SubCell"/>
</dbReference>
<keyword evidence="5 7" id="KW-1133">Transmembrane helix</keyword>
<evidence type="ECO:0000256" key="6">
    <source>
        <dbReference type="ARBA" id="ARBA00023136"/>
    </source>
</evidence>
<dbReference type="CDD" id="cd06261">
    <property type="entry name" value="TM_PBP2"/>
    <property type="match status" value="1"/>
</dbReference>
<keyword evidence="2 7" id="KW-0813">Transport</keyword>
<dbReference type="InterPro" id="IPR035906">
    <property type="entry name" value="MetI-like_sf"/>
</dbReference>
<keyword evidence="10" id="KW-1185">Reference proteome</keyword>